<evidence type="ECO:0000313" key="1">
    <source>
        <dbReference type="EMBL" id="EHN09066.1"/>
    </source>
</evidence>
<organism evidence="1 2">
    <name type="scientific">Patulibacter medicamentivorans</name>
    <dbReference type="NCBI Taxonomy" id="1097667"/>
    <lineage>
        <taxon>Bacteria</taxon>
        <taxon>Bacillati</taxon>
        <taxon>Actinomycetota</taxon>
        <taxon>Thermoleophilia</taxon>
        <taxon>Solirubrobacterales</taxon>
        <taxon>Patulibacteraceae</taxon>
        <taxon>Patulibacter</taxon>
    </lineage>
</organism>
<dbReference type="AlphaFoldDB" id="H0EBA2"/>
<keyword evidence="2" id="KW-1185">Reference proteome</keyword>
<accession>H0EBA2</accession>
<proteinExistence type="predicted"/>
<reference evidence="1 2" key="1">
    <citation type="journal article" date="2013" name="Biodegradation">
        <title>Quantitative proteomic analysis of ibuprofen-degrading Patulibacter sp. strain I11.</title>
        <authorList>
            <person name="Almeida B."/>
            <person name="Kjeldal H."/>
            <person name="Lolas I."/>
            <person name="Knudsen A.D."/>
            <person name="Carvalho G."/>
            <person name="Nielsen K.L."/>
            <person name="Barreto Crespo M.T."/>
            <person name="Stensballe A."/>
            <person name="Nielsen J.L."/>
        </authorList>
    </citation>
    <scope>NUCLEOTIDE SEQUENCE [LARGE SCALE GENOMIC DNA]</scope>
    <source>
        <strain evidence="1 2">I11</strain>
    </source>
</reference>
<evidence type="ECO:0000313" key="2">
    <source>
        <dbReference type="Proteomes" id="UP000005143"/>
    </source>
</evidence>
<comment type="caution">
    <text evidence="1">The sequence shown here is derived from an EMBL/GenBank/DDBJ whole genome shotgun (WGS) entry which is preliminary data.</text>
</comment>
<protein>
    <submittedName>
        <fullName evidence="1">Uncharacterized protein</fullName>
    </submittedName>
</protein>
<dbReference type="Proteomes" id="UP000005143">
    <property type="component" value="Unassembled WGS sequence"/>
</dbReference>
<sequence>MRPLEQLDLVRTSRFRPRYELREACGTLTGTLIWTGAPGRAEARVGDRTWSLRPGSCRSRLEAWSDEDDLELHLDHGEILLAGHPREPMRWQRNVRSAATGSISSAHVHASLRPHRRTAPGFEVTLSGELPQRELVLLTAAYELLR</sequence>
<dbReference type="EMBL" id="AGUD01000305">
    <property type="protein sequence ID" value="EHN09066.1"/>
    <property type="molecule type" value="Genomic_DNA"/>
</dbReference>
<name>H0EBA2_9ACTN</name>
<gene>
    <name evidence="1" type="ORF">PAI11_41310</name>
</gene>